<dbReference type="RefSeq" id="WP_157523328.1">
    <property type="nucleotide sequence ID" value="NZ_CP066775.1"/>
</dbReference>
<evidence type="ECO:0000313" key="2">
    <source>
        <dbReference type="Proteomes" id="UP000429232"/>
    </source>
</evidence>
<dbReference type="AlphaFoldDB" id="A0A6I4HWS0"/>
<dbReference type="Proteomes" id="UP000429232">
    <property type="component" value="Chromosome"/>
</dbReference>
<dbReference type="KEGG" id="mgik:GO620_000505"/>
<sequence>MKILRITLPVSLAIVLVSVSVESANAQLIIAEVIRATVTKVIKAIDLRVQRMQNKTIWLQNAQKVLENQLAKLKLSEISGWTEQQRQLYSNYYGELWQIKSAISYYQRVKELTSKQVLMVRDYQRGWVAIRGNSSFSGTELTRIQQVYSGMLEASMKNLDQVLLVISNHKTQMSDEERLELINQAGDRLDENYNDLRRFTQQNLSLNIQRKRAAGDNQTLKMLYGIN</sequence>
<evidence type="ECO:0000313" key="1">
    <source>
        <dbReference type="EMBL" id="QQL49966.1"/>
    </source>
</evidence>
<keyword evidence="2" id="KW-1185">Reference proteome</keyword>
<proteinExistence type="predicted"/>
<name>A0A6I4HWS0_9SPHI</name>
<organism evidence="1 2">
    <name type="scientific">Mucilaginibacter ginkgonis</name>
    <dbReference type="NCBI Taxonomy" id="2682091"/>
    <lineage>
        <taxon>Bacteria</taxon>
        <taxon>Pseudomonadati</taxon>
        <taxon>Bacteroidota</taxon>
        <taxon>Sphingobacteriia</taxon>
        <taxon>Sphingobacteriales</taxon>
        <taxon>Sphingobacteriaceae</taxon>
        <taxon>Mucilaginibacter</taxon>
    </lineage>
</organism>
<protein>
    <submittedName>
        <fullName evidence="1">Conjugal transfer protein TraI</fullName>
    </submittedName>
</protein>
<dbReference type="EMBL" id="CP066775">
    <property type="protein sequence ID" value="QQL49966.1"/>
    <property type="molecule type" value="Genomic_DNA"/>
</dbReference>
<reference evidence="1 2" key="1">
    <citation type="submission" date="2020-12" db="EMBL/GenBank/DDBJ databases">
        <title>HMF7856_wgs.fasta genome submission.</title>
        <authorList>
            <person name="Kang H."/>
            <person name="Kim H."/>
            <person name="Joh K."/>
        </authorList>
    </citation>
    <scope>NUCLEOTIDE SEQUENCE [LARGE SCALE GENOMIC DNA]</scope>
    <source>
        <strain evidence="1 2">HMF7856</strain>
    </source>
</reference>
<gene>
    <name evidence="1" type="ORF">GO620_000505</name>
</gene>
<accession>A0A6I4HWS0</accession>